<organism evidence="2 3">
    <name type="scientific">Candidatus Venteria ishoeyi</name>
    <dbReference type="NCBI Taxonomy" id="1899563"/>
    <lineage>
        <taxon>Bacteria</taxon>
        <taxon>Pseudomonadati</taxon>
        <taxon>Pseudomonadota</taxon>
        <taxon>Gammaproteobacteria</taxon>
        <taxon>Thiotrichales</taxon>
        <taxon>Thiotrichaceae</taxon>
        <taxon>Venteria</taxon>
    </lineage>
</organism>
<sequence>MISLKRLIFIIFLLITSPLLSMPAFSAEAQPVEQQAAVSAAESGSLTHQMWRNIMLGNLKIEADHTAVDALILQGNIPVTYEYVATLMRTPNAFGEGPACIVCHSSNDPKRSYRGLDLSTCEGILRGATEAPVKPAIVPGEPMKSRVVQKLRNNRMPLGVSFLAPIDTDTINGIKNWIDAGAKEDDNFKNTILPLFSTPKAFGSDVACISCHSSFRDPPSFHGVNLTSYKGIMKGAFSKSNAKLGKPPVPIVIPHDAANSPLYQRLIENRMPPGIGPNDESDHPNTHLLMRWIEQGAWCK</sequence>
<feature type="signal peptide" evidence="1">
    <location>
        <begin position="1"/>
        <end position="26"/>
    </location>
</feature>
<evidence type="ECO:0000256" key="1">
    <source>
        <dbReference type="SAM" id="SignalP"/>
    </source>
</evidence>
<dbReference type="Proteomes" id="UP000236724">
    <property type="component" value="Unassembled WGS sequence"/>
</dbReference>
<dbReference type="EMBL" id="FMSV02000542">
    <property type="protein sequence ID" value="SEH07990.1"/>
    <property type="molecule type" value="Genomic_DNA"/>
</dbReference>
<reference evidence="2 3" key="1">
    <citation type="submission" date="2016-10" db="EMBL/GenBank/DDBJ databases">
        <authorList>
            <person name="de Groot N.N."/>
        </authorList>
    </citation>
    <scope>NUCLEOTIDE SEQUENCE [LARGE SCALE GENOMIC DNA]</scope>
    <source>
        <strain evidence="2">MBHS1</strain>
    </source>
</reference>
<dbReference type="PANTHER" id="PTHR35889">
    <property type="entry name" value="CYCLOINULO-OLIGOSACCHARIDE FRUCTANOTRANSFERASE-RELATED"/>
    <property type="match status" value="1"/>
</dbReference>
<keyword evidence="1" id="KW-0732">Signal</keyword>
<dbReference type="AlphaFoldDB" id="A0A1H6FD24"/>
<evidence type="ECO:0000313" key="3">
    <source>
        <dbReference type="Proteomes" id="UP000236724"/>
    </source>
</evidence>
<protein>
    <submittedName>
        <fullName evidence="2">Planctomycete cytochrome C</fullName>
    </submittedName>
</protein>
<evidence type="ECO:0000313" key="2">
    <source>
        <dbReference type="EMBL" id="SEH07990.1"/>
    </source>
</evidence>
<keyword evidence="3" id="KW-1185">Reference proteome</keyword>
<accession>A0A1H6FD24</accession>
<proteinExistence type="predicted"/>
<name>A0A1H6FD24_9GAMM</name>
<dbReference type="PANTHER" id="PTHR35889:SF3">
    <property type="entry name" value="F-BOX DOMAIN-CONTAINING PROTEIN"/>
    <property type="match status" value="1"/>
</dbReference>
<gene>
    <name evidence="2" type="ORF">MBHS_03877</name>
</gene>
<feature type="chain" id="PRO_5014938743" evidence="1">
    <location>
        <begin position="27"/>
        <end position="300"/>
    </location>
</feature>